<evidence type="ECO:0000313" key="2">
    <source>
        <dbReference type="EMBL" id="AVP98252.1"/>
    </source>
</evidence>
<dbReference type="OrthoDB" id="118685at2"/>
<evidence type="ECO:0000313" key="3">
    <source>
        <dbReference type="Proteomes" id="UP000241074"/>
    </source>
</evidence>
<feature type="transmembrane region" description="Helical" evidence="1">
    <location>
        <begin position="215"/>
        <end position="232"/>
    </location>
</feature>
<dbReference type="Proteomes" id="UP000241074">
    <property type="component" value="Chromosome"/>
</dbReference>
<feature type="transmembrane region" description="Helical" evidence="1">
    <location>
        <begin position="20"/>
        <end position="41"/>
    </location>
</feature>
<keyword evidence="1" id="KW-1133">Transmembrane helix</keyword>
<protein>
    <submittedName>
        <fullName evidence="2">Uncharacterized protein</fullName>
    </submittedName>
</protein>
<gene>
    <name evidence="2" type="ORF">C7S18_14085</name>
</gene>
<proteinExistence type="predicted"/>
<feature type="transmembrane region" description="Helical" evidence="1">
    <location>
        <begin position="81"/>
        <end position="101"/>
    </location>
</feature>
<dbReference type="EMBL" id="CP027860">
    <property type="protein sequence ID" value="AVP98252.1"/>
    <property type="molecule type" value="Genomic_DNA"/>
</dbReference>
<accession>A0A2P1PTV4</accession>
<keyword evidence="1" id="KW-0812">Transmembrane</keyword>
<feature type="transmembrane region" description="Helical" evidence="1">
    <location>
        <begin position="244"/>
        <end position="262"/>
    </location>
</feature>
<feature type="transmembrane region" description="Helical" evidence="1">
    <location>
        <begin position="181"/>
        <end position="203"/>
    </location>
</feature>
<keyword evidence="3" id="KW-1185">Reference proteome</keyword>
<feature type="transmembrane region" description="Helical" evidence="1">
    <location>
        <begin position="297"/>
        <end position="314"/>
    </location>
</feature>
<dbReference type="KEGG" id="xba:C7S18_14085"/>
<dbReference type="AlphaFoldDB" id="A0A2P1PTV4"/>
<feature type="transmembrane region" description="Helical" evidence="1">
    <location>
        <begin position="136"/>
        <end position="160"/>
    </location>
</feature>
<keyword evidence="1" id="KW-0472">Membrane</keyword>
<dbReference type="RefSeq" id="WP_106892172.1">
    <property type="nucleotide sequence ID" value="NZ_CP027860.1"/>
</dbReference>
<sequence>MSTFKILLKREFWENRGGFLWTPIVLSTLFILVVGLTLTVARLKAGSFIKFDGLTIPIGKAAVSLGPDQIAMLVKGTNETLAGLSLMAQIPLAIVVFFYLLGSLFDDRKDRSILFWKSMPVSDLNTILSKIVSATLVAPLITLGVLIVTHIAVLGIMSALMASLNVNPWSVMWTQTDLFGLWLRLLVGIPVNFLWTLPALGWLMMVSSWARGFPFLWAVFTPIGIGLTLSLIEVLSALQIPQTWYYINIFGRGVFGILPWSFNARGGTFGFEINDQNMPSDIIGWQAMGDVFSSPHLWLGILAGLAMLAVAFYFRRYKELAD</sequence>
<name>A0A2P1PTV4_9GAMM</name>
<reference evidence="2 3" key="1">
    <citation type="submission" date="2018-03" db="EMBL/GenBank/DDBJ databases">
        <title>Ahniella affigens gen. nov., sp. nov., a gammaproteobacterium isolated from sandy soil near a stream.</title>
        <authorList>
            <person name="Ko Y."/>
            <person name="Kim J.-H."/>
        </authorList>
    </citation>
    <scope>NUCLEOTIDE SEQUENCE [LARGE SCALE GENOMIC DNA]</scope>
    <source>
        <strain evidence="2 3">D13</strain>
    </source>
</reference>
<organism evidence="2 3">
    <name type="scientific">Ahniella affigens</name>
    <dbReference type="NCBI Taxonomy" id="2021234"/>
    <lineage>
        <taxon>Bacteria</taxon>
        <taxon>Pseudomonadati</taxon>
        <taxon>Pseudomonadota</taxon>
        <taxon>Gammaproteobacteria</taxon>
        <taxon>Lysobacterales</taxon>
        <taxon>Rhodanobacteraceae</taxon>
        <taxon>Ahniella</taxon>
    </lineage>
</organism>
<reference evidence="2 3" key="2">
    <citation type="submission" date="2018-03" db="EMBL/GenBank/DDBJ databases">
        <authorList>
            <person name="Keele B.F."/>
        </authorList>
    </citation>
    <scope>NUCLEOTIDE SEQUENCE [LARGE SCALE GENOMIC DNA]</scope>
    <source>
        <strain evidence="2 3">D13</strain>
    </source>
</reference>
<evidence type="ECO:0000256" key="1">
    <source>
        <dbReference type="SAM" id="Phobius"/>
    </source>
</evidence>